<proteinExistence type="evidence at transcript level"/>
<reference evidence="2" key="1">
    <citation type="journal article" date="2000" name="Nematology">
        <title>SXP/RAL-2 proteins of the potato cyst nematode Globodera rostochiensis: secrreted proteins of the hypodermis and amphids.</title>
        <authorList>
            <person name="Jones J.T."/>
            <person name="Smant G."/>
            <person name="Blok V.C."/>
        </authorList>
    </citation>
    <scope>NUCLEOTIDE SEQUENCE</scope>
</reference>
<name>Q9NFS0_GLORO</name>
<feature type="signal peptide" evidence="1">
    <location>
        <begin position="1"/>
        <end position="24"/>
    </location>
</feature>
<accession>Q9NFS0</accession>
<protein>
    <submittedName>
        <fullName evidence="2">Putative hypodermis secreted protein</fullName>
    </submittedName>
</protein>
<dbReference type="AlphaFoldDB" id="Q9NFS0"/>
<dbReference type="EMBL" id="AJ271910">
    <property type="protein sequence ID" value="CAB75701.1"/>
    <property type="molecule type" value="mRNA"/>
</dbReference>
<evidence type="ECO:0000256" key="1">
    <source>
        <dbReference type="SAM" id="SignalP"/>
    </source>
</evidence>
<sequence>MQILFSSTFLCLLFLNFYQFSIQCVPPRTAPLFFFPDAPTPISLVQMHLFETEMGLNNLYVPKFLLGSPVNKFYEFKTLLETLASQRDDQILDKFRRWINSQPALIRSKYTEYDAASNETIPLFKRFRQQKIAEYSPKTAEIDTNLNLIITNPYLVAVDKIKKLFAILNNLPDKQCDEIAEAWRQIRIQYAKTIVDKTSMDKPN</sequence>
<feature type="chain" id="PRO_5004331823" evidence="1">
    <location>
        <begin position="25"/>
        <end position="204"/>
    </location>
</feature>
<gene>
    <name evidence="2" type="primary">sxp1</name>
</gene>
<keyword evidence="1" id="KW-0732">Signal</keyword>
<organism evidence="2">
    <name type="scientific">Globodera rostochiensis</name>
    <name type="common">Golden nematode worm</name>
    <name type="synonym">Heterodera rostochiensis</name>
    <dbReference type="NCBI Taxonomy" id="31243"/>
    <lineage>
        <taxon>Eukaryota</taxon>
        <taxon>Metazoa</taxon>
        <taxon>Ecdysozoa</taxon>
        <taxon>Nematoda</taxon>
        <taxon>Chromadorea</taxon>
        <taxon>Rhabditida</taxon>
        <taxon>Tylenchina</taxon>
        <taxon>Tylenchomorpha</taxon>
        <taxon>Tylenchoidea</taxon>
        <taxon>Heteroderidae</taxon>
        <taxon>Heteroderinae</taxon>
        <taxon>Globodera</taxon>
    </lineage>
</organism>
<evidence type="ECO:0000313" key="2">
    <source>
        <dbReference type="EMBL" id="CAB75701.1"/>
    </source>
</evidence>